<evidence type="ECO:0008006" key="4">
    <source>
        <dbReference type="Google" id="ProtNLM"/>
    </source>
</evidence>
<evidence type="ECO:0000313" key="2">
    <source>
        <dbReference type="EMBL" id="KFK33183.1"/>
    </source>
</evidence>
<gene>
    <name evidence="2" type="ordered locus">AALP_Aa6g341100</name>
</gene>
<sequence>MARISLLFSLAFALSLGSLFLSVSGHAPPALKVNHLWPKTVSEIQTLPLIKITHLLNQKAKFAKTVEFKAMFTSCKDYVAYLESLYKLENPIVDVLGIAKAKDKLMNKAIIAAETSVIKKLDNTNTKRRLEKSCYGLMKTFVQIQKIIINISAKHDYKANAKISFRESAKINKVVDEFRIYLNAFMDIVYNLEEKKMKIIDHRARNLGEYTFARYFRTFTQKYGGYMGRRTHGRELTQYVGQNTIRYFHQKKKKNTIRNSYAGADIKGFESTYERLSSYFGHSFFGNIGIQK</sequence>
<organism evidence="2 3">
    <name type="scientific">Arabis alpina</name>
    <name type="common">Alpine rock-cress</name>
    <dbReference type="NCBI Taxonomy" id="50452"/>
    <lineage>
        <taxon>Eukaryota</taxon>
        <taxon>Viridiplantae</taxon>
        <taxon>Streptophyta</taxon>
        <taxon>Embryophyta</taxon>
        <taxon>Tracheophyta</taxon>
        <taxon>Spermatophyta</taxon>
        <taxon>Magnoliopsida</taxon>
        <taxon>eudicotyledons</taxon>
        <taxon>Gunneridae</taxon>
        <taxon>Pentapetalae</taxon>
        <taxon>rosids</taxon>
        <taxon>malvids</taxon>
        <taxon>Brassicales</taxon>
        <taxon>Brassicaceae</taxon>
        <taxon>Arabideae</taxon>
        <taxon>Arabis</taxon>
    </lineage>
</organism>
<protein>
    <recommendedName>
        <fullName evidence="4">Pectinesterase inhibitor domain-containing protein</fullName>
    </recommendedName>
</protein>
<feature type="signal peptide" evidence="1">
    <location>
        <begin position="1"/>
        <end position="25"/>
    </location>
</feature>
<dbReference type="Gramene" id="KFK33183">
    <property type="protein sequence ID" value="KFK33183"/>
    <property type="gene ID" value="AALP_AA6G341100"/>
</dbReference>
<feature type="chain" id="PRO_5001822570" description="Pectinesterase inhibitor domain-containing protein" evidence="1">
    <location>
        <begin position="26"/>
        <end position="292"/>
    </location>
</feature>
<proteinExistence type="predicted"/>
<dbReference type="Proteomes" id="UP000029120">
    <property type="component" value="Chromosome 6"/>
</dbReference>
<dbReference type="AlphaFoldDB" id="A0A087GTI1"/>
<evidence type="ECO:0000313" key="3">
    <source>
        <dbReference type="Proteomes" id="UP000029120"/>
    </source>
</evidence>
<dbReference type="OrthoDB" id="1085070at2759"/>
<keyword evidence="1" id="KW-0732">Signal</keyword>
<keyword evidence="3" id="KW-1185">Reference proteome</keyword>
<reference evidence="3" key="1">
    <citation type="journal article" date="2015" name="Nat. Plants">
        <title>Genome expansion of Arabis alpina linked with retrotransposition and reduced symmetric DNA methylation.</title>
        <authorList>
            <person name="Willing E.M."/>
            <person name="Rawat V."/>
            <person name="Mandakova T."/>
            <person name="Maumus F."/>
            <person name="James G.V."/>
            <person name="Nordstroem K.J."/>
            <person name="Becker C."/>
            <person name="Warthmann N."/>
            <person name="Chica C."/>
            <person name="Szarzynska B."/>
            <person name="Zytnicki M."/>
            <person name="Albani M.C."/>
            <person name="Kiefer C."/>
            <person name="Bergonzi S."/>
            <person name="Castaings L."/>
            <person name="Mateos J.L."/>
            <person name="Berns M.C."/>
            <person name="Bujdoso N."/>
            <person name="Piofczyk T."/>
            <person name="de Lorenzo L."/>
            <person name="Barrero-Sicilia C."/>
            <person name="Mateos I."/>
            <person name="Piednoel M."/>
            <person name="Hagmann J."/>
            <person name="Chen-Min-Tao R."/>
            <person name="Iglesias-Fernandez R."/>
            <person name="Schuster S.C."/>
            <person name="Alonso-Blanco C."/>
            <person name="Roudier F."/>
            <person name="Carbonero P."/>
            <person name="Paz-Ares J."/>
            <person name="Davis S.J."/>
            <person name="Pecinka A."/>
            <person name="Quesneville H."/>
            <person name="Colot V."/>
            <person name="Lysak M.A."/>
            <person name="Weigel D."/>
            <person name="Coupland G."/>
            <person name="Schneeberger K."/>
        </authorList>
    </citation>
    <scope>NUCLEOTIDE SEQUENCE [LARGE SCALE GENOMIC DNA]</scope>
    <source>
        <strain evidence="3">cv. Pajares</strain>
    </source>
</reference>
<name>A0A087GTI1_ARAAL</name>
<dbReference type="PANTHER" id="PTHR31607">
    <property type="entry name" value="DUF1216 DOMAIN-CONTAINING PROTEIN-RELATED"/>
    <property type="match status" value="1"/>
</dbReference>
<dbReference type="EMBL" id="CM002874">
    <property type="protein sequence ID" value="KFK33183.1"/>
    <property type="molecule type" value="Genomic_DNA"/>
</dbReference>
<dbReference type="PANTHER" id="PTHR31607:SF35">
    <property type="entry name" value="TRANSMEMBRANE PROTEIN"/>
    <property type="match status" value="1"/>
</dbReference>
<evidence type="ECO:0000256" key="1">
    <source>
        <dbReference type="SAM" id="SignalP"/>
    </source>
</evidence>
<accession>A0A087GTI1</accession>